<reference evidence="1 2" key="1">
    <citation type="submission" date="2024-09" db="EMBL/GenBank/DDBJ databases">
        <authorList>
            <person name="Sun Q."/>
            <person name="Mori K."/>
        </authorList>
    </citation>
    <scope>NUCLEOTIDE SEQUENCE [LARGE SCALE GENOMIC DNA]</scope>
    <source>
        <strain evidence="1 2">CCM 7609</strain>
    </source>
</reference>
<gene>
    <name evidence="1" type="ORF">ACFFX0_14480</name>
</gene>
<keyword evidence="2" id="KW-1185">Reference proteome</keyword>
<proteinExistence type="predicted"/>
<sequence length="101" mass="11089">MFAMRPTDGSECTHWLLPVNPAAHAEHLPADWRTRHDATGVWEAIGRTQAIDRWCLSSGFRTMRPGGLAPIPFDQITIASSDWRSAGGSCAGLDHGDFQRS</sequence>
<comment type="caution">
    <text evidence="1">The sequence shown here is derived from an EMBL/GenBank/DDBJ whole genome shotgun (WGS) entry which is preliminary data.</text>
</comment>
<name>A0ABV5G062_9MICC</name>
<dbReference type="EMBL" id="JBHMFI010000001">
    <property type="protein sequence ID" value="MFB9072337.1"/>
    <property type="molecule type" value="Genomic_DNA"/>
</dbReference>
<evidence type="ECO:0000313" key="2">
    <source>
        <dbReference type="Proteomes" id="UP001589575"/>
    </source>
</evidence>
<protein>
    <submittedName>
        <fullName evidence="1">Uncharacterized protein</fullName>
    </submittedName>
</protein>
<organism evidence="1 2">
    <name type="scientific">Citricoccus parietis</name>
    <dbReference type="NCBI Taxonomy" id="592307"/>
    <lineage>
        <taxon>Bacteria</taxon>
        <taxon>Bacillati</taxon>
        <taxon>Actinomycetota</taxon>
        <taxon>Actinomycetes</taxon>
        <taxon>Micrococcales</taxon>
        <taxon>Micrococcaceae</taxon>
        <taxon>Citricoccus</taxon>
    </lineage>
</organism>
<evidence type="ECO:0000313" key="1">
    <source>
        <dbReference type="EMBL" id="MFB9072337.1"/>
    </source>
</evidence>
<dbReference type="Proteomes" id="UP001589575">
    <property type="component" value="Unassembled WGS sequence"/>
</dbReference>
<accession>A0ABV5G062</accession>